<evidence type="ECO:0000256" key="2">
    <source>
        <dbReference type="SAM" id="SignalP"/>
    </source>
</evidence>
<dbReference type="Proteomes" id="UP000000450">
    <property type="component" value="Chromosome"/>
</dbReference>
<feature type="chain" id="PRO_5039934755" description="Transmembrane protein" evidence="2">
    <location>
        <begin position="40"/>
        <end position="224"/>
    </location>
</feature>
<feature type="signal peptide" evidence="2">
    <location>
        <begin position="1"/>
        <end position="39"/>
    </location>
</feature>
<keyword evidence="1" id="KW-1133">Transmembrane helix</keyword>
<evidence type="ECO:0000313" key="4">
    <source>
        <dbReference type="Proteomes" id="UP000000450"/>
    </source>
</evidence>
<keyword evidence="1" id="KW-0472">Membrane</keyword>
<reference evidence="3 4" key="1">
    <citation type="journal article" date="2010" name="J. Bacteriol.">
        <title>Completed genome sequence of the anaerobic iron-oxidizing bacterium Acidovorax ebreus strain TPSY.</title>
        <authorList>
            <person name="Byrne-Bailey K.G."/>
            <person name="Weber K.A."/>
            <person name="Chair A.H."/>
            <person name="Bose S."/>
            <person name="Knox T."/>
            <person name="Spanbauer T.L."/>
            <person name="Chertkov O."/>
            <person name="Coates J.D."/>
        </authorList>
    </citation>
    <scope>NUCLEOTIDE SEQUENCE [LARGE SCALE GENOMIC DNA]</scope>
    <source>
        <strain evidence="3 4">TPSY</strain>
    </source>
</reference>
<keyword evidence="2" id="KW-0732">Signal</keyword>
<name>A0A9J9QFD4_ACIET</name>
<keyword evidence="4" id="KW-1185">Reference proteome</keyword>
<sequence>MHATVSCPRQRLRVFSAAGLCFALATAGLLALPATPAGARDASTAWGKRLVESFELTPEDLARLARHQDKTAGSKPAGFFSETVAWKAPRALDLPASGNPYTLVVHVAGVAQADGEGLTRWMAGWDTDNGTRLSMVQGASFGTGTRAGQVLQLAGTAGPVSFKEDRKVAPALEFAGASNLRLDGVRVEVWSGMRRSSFVELLMSAVPLLTGVVFLALVVWWRKR</sequence>
<organism evidence="3 4">
    <name type="scientific">Acidovorax ebreus (strain TPSY)</name>
    <name type="common">Diaphorobacter sp. (strain TPSY)</name>
    <dbReference type="NCBI Taxonomy" id="535289"/>
    <lineage>
        <taxon>Bacteria</taxon>
        <taxon>Pseudomonadati</taxon>
        <taxon>Pseudomonadota</taxon>
        <taxon>Betaproteobacteria</taxon>
        <taxon>Burkholderiales</taxon>
        <taxon>Comamonadaceae</taxon>
        <taxon>Diaphorobacter</taxon>
    </lineage>
</organism>
<dbReference type="RefSeq" id="WP_015912980.1">
    <property type="nucleotide sequence ID" value="NC_011992.1"/>
</dbReference>
<dbReference type="EMBL" id="CP001392">
    <property type="protein sequence ID" value="ACM32825.1"/>
    <property type="molecule type" value="Genomic_DNA"/>
</dbReference>
<evidence type="ECO:0000256" key="1">
    <source>
        <dbReference type="SAM" id="Phobius"/>
    </source>
</evidence>
<dbReference type="AlphaFoldDB" id="A0A9J9QFD4"/>
<proteinExistence type="predicted"/>
<accession>A0A9J9QFD4</accession>
<keyword evidence="1" id="KW-0812">Transmembrane</keyword>
<evidence type="ECO:0000313" key="3">
    <source>
        <dbReference type="EMBL" id="ACM32825.1"/>
    </source>
</evidence>
<protein>
    <recommendedName>
        <fullName evidence="5">Transmembrane protein</fullName>
    </recommendedName>
</protein>
<evidence type="ECO:0008006" key="5">
    <source>
        <dbReference type="Google" id="ProtNLM"/>
    </source>
</evidence>
<gene>
    <name evidence="3" type="ordered locus">Dtpsy_1361</name>
</gene>
<feature type="transmembrane region" description="Helical" evidence="1">
    <location>
        <begin position="201"/>
        <end position="221"/>
    </location>
</feature>
<dbReference type="KEGG" id="dia:Dtpsy_1361"/>